<feature type="compositionally biased region" description="Basic residues" evidence="11">
    <location>
        <begin position="452"/>
        <end position="461"/>
    </location>
</feature>
<keyword evidence="7" id="KW-0472">Membrane</keyword>
<comment type="subcellular location">
    <subcellularLocation>
        <location evidence="2">Cell membrane</location>
        <topology evidence="2">Single-pass membrane protein</topology>
    </subcellularLocation>
    <subcellularLocation>
        <location evidence="1">Cytoplasm</location>
        <location evidence="1">Cytoskeleton</location>
        <location evidence="1">Cilium basal body</location>
    </subcellularLocation>
</comment>
<evidence type="ECO:0000256" key="5">
    <source>
        <dbReference type="ARBA" id="ARBA00022692"/>
    </source>
</evidence>
<evidence type="ECO:0000256" key="8">
    <source>
        <dbReference type="ARBA" id="ARBA00023212"/>
    </source>
</evidence>
<name>A0ABM1DSC1_PRICU</name>
<evidence type="ECO:0000313" key="13">
    <source>
        <dbReference type="RefSeq" id="XP_014662842.1"/>
    </source>
</evidence>
<dbReference type="RefSeq" id="XP_014662842.1">
    <property type="nucleotide sequence ID" value="XM_014807356.1"/>
</dbReference>
<feature type="coiled-coil region" evidence="10">
    <location>
        <begin position="87"/>
        <end position="133"/>
    </location>
</feature>
<feature type="compositionally biased region" description="Polar residues" evidence="11">
    <location>
        <begin position="471"/>
        <end position="495"/>
    </location>
</feature>
<keyword evidence="12" id="KW-1185">Reference proteome</keyword>
<gene>
    <name evidence="13" type="primary">LOC106805664</name>
</gene>
<feature type="coiled-coil region" evidence="10">
    <location>
        <begin position="3"/>
        <end position="51"/>
    </location>
</feature>
<feature type="compositionally biased region" description="Basic and acidic residues" evidence="11">
    <location>
        <begin position="281"/>
        <end position="302"/>
    </location>
</feature>
<evidence type="ECO:0000256" key="7">
    <source>
        <dbReference type="ARBA" id="ARBA00023136"/>
    </source>
</evidence>
<dbReference type="PANTHER" id="PTHR16795">
    <property type="entry name" value="LIMBIN/ELLIS-VAN CREVELD PROTEIN"/>
    <property type="match status" value="1"/>
</dbReference>
<evidence type="ECO:0000256" key="2">
    <source>
        <dbReference type="ARBA" id="ARBA00004162"/>
    </source>
</evidence>
<keyword evidence="6" id="KW-1133">Transmembrane helix</keyword>
<evidence type="ECO:0000313" key="12">
    <source>
        <dbReference type="Proteomes" id="UP000695022"/>
    </source>
</evidence>
<dbReference type="GeneID" id="106805664"/>
<dbReference type="InterPro" id="IPR026501">
    <property type="entry name" value="Limbin/EVC"/>
</dbReference>
<evidence type="ECO:0000256" key="9">
    <source>
        <dbReference type="ARBA" id="ARBA00023273"/>
    </source>
</evidence>
<organism evidence="12 13">
    <name type="scientific">Priapulus caudatus</name>
    <name type="common">Priapulid worm</name>
    <dbReference type="NCBI Taxonomy" id="37621"/>
    <lineage>
        <taxon>Eukaryota</taxon>
        <taxon>Metazoa</taxon>
        <taxon>Ecdysozoa</taxon>
        <taxon>Scalidophora</taxon>
        <taxon>Priapulida</taxon>
        <taxon>Priapulimorpha</taxon>
        <taxon>Priapulimorphida</taxon>
        <taxon>Priapulidae</taxon>
        <taxon>Priapulus</taxon>
    </lineage>
</organism>
<evidence type="ECO:0000256" key="4">
    <source>
        <dbReference type="ARBA" id="ARBA00022490"/>
    </source>
</evidence>
<keyword evidence="4" id="KW-0963">Cytoplasm</keyword>
<keyword evidence="5" id="KW-0812">Transmembrane</keyword>
<evidence type="ECO:0000256" key="6">
    <source>
        <dbReference type="ARBA" id="ARBA00022989"/>
    </source>
</evidence>
<protein>
    <submittedName>
        <fullName evidence="13">Trichohyalin-like</fullName>
    </submittedName>
</protein>
<accession>A0ABM1DSC1</accession>
<feature type="region of interest" description="Disordered" evidence="11">
    <location>
        <begin position="281"/>
        <end position="307"/>
    </location>
</feature>
<feature type="compositionally biased region" description="Polar residues" evidence="11">
    <location>
        <begin position="440"/>
        <end position="450"/>
    </location>
</feature>
<evidence type="ECO:0000256" key="3">
    <source>
        <dbReference type="ARBA" id="ARBA00022475"/>
    </source>
</evidence>
<sequence length="495" mass="57171">MSEEQIEELEKQISRELEQLRQGQAAEKQRLNEAQIQREEKRATVLRHREEEELRHQEHLRREEPRLLRKLITSQTSLSDEERDRIMAEYERHVVQLQRRLTTERLRQKQILAENLATRRRHLLEKLEQKIAKNDEIGLNGKKSDAGTQAAEIRKTSQETLALFCEPPRNLDAELEKVREAMLRERTETEQRQEDHLGAVIAELQLSKAKEMVTIEAQRQTIASLRSSLIEDLQETGLINDTDATRILQQHQQQQQKLDKAMEAGRCKQEEVLRRKLEDRVKQKETRLTDANDHELSGEPVRDSSASTQVKQVQSELEHLELSDELRQSMEQEMTRELSDLQRQLELKQQQSLKKQELELVRGLMRLGHFNQTELERVLQLLFPKRSDKKLQAILNGIRDEQPESVGDDGPGSLEDRTTMLDVQVKAESTATSKKAAENPTGSRSKPEVTTSKKKKKKKAKKQPDTRTDTDLASTQPSDTSQASGQSFEMTTTGS</sequence>
<evidence type="ECO:0000256" key="11">
    <source>
        <dbReference type="SAM" id="MobiDB-lite"/>
    </source>
</evidence>
<keyword evidence="8" id="KW-0206">Cytoskeleton</keyword>
<keyword evidence="9" id="KW-0966">Cell projection</keyword>
<dbReference type="Proteomes" id="UP000695022">
    <property type="component" value="Unplaced"/>
</dbReference>
<evidence type="ECO:0000256" key="1">
    <source>
        <dbReference type="ARBA" id="ARBA00004120"/>
    </source>
</evidence>
<evidence type="ECO:0000256" key="10">
    <source>
        <dbReference type="SAM" id="Coils"/>
    </source>
</evidence>
<keyword evidence="10" id="KW-0175">Coiled coil</keyword>
<proteinExistence type="predicted"/>
<reference evidence="13" key="1">
    <citation type="submission" date="2025-08" db="UniProtKB">
        <authorList>
            <consortium name="RefSeq"/>
        </authorList>
    </citation>
    <scope>IDENTIFICATION</scope>
</reference>
<feature type="region of interest" description="Disordered" evidence="11">
    <location>
        <begin position="396"/>
        <end position="495"/>
    </location>
</feature>
<dbReference type="PANTHER" id="PTHR16795:SF14">
    <property type="entry name" value="LIMBIN"/>
    <property type="match status" value="1"/>
</dbReference>
<keyword evidence="3" id="KW-1003">Cell membrane</keyword>